<keyword evidence="5" id="KW-0732">Signal</keyword>
<dbReference type="GO" id="GO:0030313">
    <property type="term" value="C:cell envelope"/>
    <property type="evidence" value="ECO:0007669"/>
    <property type="project" value="UniProtKB-SubCell"/>
</dbReference>
<dbReference type="PANTHER" id="PTHR42852">
    <property type="entry name" value="THIOL:DISULFIDE INTERCHANGE PROTEIN DSBE"/>
    <property type="match status" value="1"/>
</dbReference>
<keyword evidence="2" id="KW-0201">Cytochrome c-type biogenesis</keyword>
<keyword evidence="3" id="KW-1015">Disulfide bond</keyword>
<dbReference type="GO" id="GO:0016491">
    <property type="term" value="F:oxidoreductase activity"/>
    <property type="evidence" value="ECO:0007669"/>
    <property type="project" value="InterPro"/>
</dbReference>
<proteinExistence type="predicted"/>
<evidence type="ECO:0000313" key="8">
    <source>
        <dbReference type="Proteomes" id="UP000281028"/>
    </source>
</evidence>
<dbReference type="PANTHER" id="PTHR42852:SF6">
    <property type="entry name" value="THIOL:DISULFIDE INTERCHANGE PROTEIN DSBE"/>
    <property type="match status" value="1"/>
</dbReference>
<dbReference type="Gene3D" id="3.40.30.10">
    <property type="entry name" value="Glutaredoxin"/>
    <property type="match status" value="1"/>
</dbReference>
<dbReference type="CDD" id="cd02966">
    <property type="entry name" value="TlpA_like_family"/>
    <property type="match status" value="1"/>
</dbReference>
<feature type="domain" description="Thioredoxin" evidence="6">
    <location>
        <begin position="248"/>
        <end position="386"/>
    </location>
</feature>
<accession>A0A9Q5GST7</accession>
<protein>
    <submittedName>
        <fullName evidence="7">AhpC/TSA family protein</fullName>
    </submittedName>
</protein>
<dbReference type="Pfam" id="PF14289">
    <property type="entry name" value="DUF4369"/>
    <property type="match status" value="1"/>
</dbReference>
<dbReference type="SUPFAM" id="SSF52833">
    <property type="entry name" value="Thioredoxin-like"/>
    <property type="match status" value="1"/>
</dbReference>
<evidence type="ECO:0000256" key="2">
    <source>
        <dbReference type="ARBA" id="ARBA00022748"/>
    </source>
</evidence>
<evidence type="ECO:0000256" key="5">
    <source>
        <dbReference type="SAM" id="SignalP"/>
    </source>
</evidence>
<keyword evidence="4" id="KW-0676">Redox-active center</keyword>
<dbReference type="GO" id="GO:0017004">
    <property type="term" value="P:cytochrome complex assembly"/>
    <property type="evidence" value="ECO:0007669"/>
    <property type="project" value="UniProtKB-KW"/>
</dbReference>
<evidence type="ECO:0000256" key="1">
    <source>
        <dbReference type="ARBA" id="ARBA00004196"/>
    </source>
</evidence>
<dbReference type="InterPro" id="IPR036249">
    <property type="entry name" value="Thioredoxin-like_sf"/>
</dbReference>
<dbReference type="EMBL" id="RIAR02000001">
    <property type="protein sequence ID" value="NSL86974.1"/>
    <property type="molecule type" value="Genomic_DNA"/>
</dbReference>
<evidence type="ECO:0000313" key="7">
    <source>
        <dbReference type="EMBL" id="NSL86974.1"/>
    </source>
</evidence>
<sequence length="386" mass="42129">MNKLLLGLGLLASFPAIAQQKSKPAKINSAEAASQRLEMNVRIKGLPEGDTVLLWGPLPNTVDTAYVKNGSYHFNIDMSKGGTTYVMQVGLDGNEQHGTFLYLEAGKMDITGDGPYFKDVKMTGSPFVADWMDLYHNLLESNELGKEKNELENRMSDAQAVGDNDAFNTAAATLQVLNKKIVEAGSKWVEAHPNSGVSSFVLNALLSTSMSANDMKAMIDKLGPNARNTFTIKKMMTNLTGGADKMMNLLHKPAPPVAVQDVDGKPVSLNDFKGKYVLLDFWASWCKPCRVMTPELAATYEKFKDKGFTILSVSLDEKKDKWMQAMKEDKMTWPQASDLKGSQSPAAAAYGIVGIPASFLISPDGNIIEIGCHGETLDKKLTEAFK</sequence>
<dbReference type="PROSITE" id="PS51352">
    <property type="entry name" value="THIOREDOXIN_2"/>
    <property type="match status" value="1"/>
</dbReference>
<comment type="subcellular location">
    <subcellularLocation>
        <location evidence="1">Cell envelope</location>
    </subcellularLocation>
</comment>
<feature type="signal peptide" evidence="5">
    <location>
        <begin position="1"/>
        <end position="18"/>
    </location>
</feature>
<dbReference type="GO" id="GO:0016209">
    <property type="term" value="F:antioxidant activity"/>
    <property type="evidence" value="ECO:0007669"/>
    <property type="project" value="InterPro"/>
</dbReference>
<dbReference type="InterPro" id="IPR050553">
    <property type="entry name" value="Thioredoxin_ResA/DsbE_sf"/>
</dbReference>
<keyword evidence="8" id="KW-1185">Reference proteome</keyword>
<feature type="chain" id="PRO_5040138709" evidence="5">
    <location>
        <begin position="19"/>
        <end position="386"/>
    </location>
</feature>
<evidence type="ECO:0000256" key="4">
    <source>
        <dbReference type="ARBA" id="ARBA00023284"/>
    </source>
</evidence>
<dbReference type="InterPro" id="IPR000866">
    <property type="entry name" value="AhpC/TSA"/>
</dbReference>
<dbReference type="AlphaFoldDB" id="A0A9Q5GST7"/>
<evidence type="ECO:0000256" key="3">
    <source>
        <dbReference type="ARBA" id="ARBA00023157"/>
    </source>
</evidence>
<gene>
    <name evidence="7" type="ORF">ECE50_009045</name>
</gene>
<dbReference type="InterPro" id="IPR025380">
    <property type="entry name" value="DUF4369"/>
</dbReference>
<comment type="caution">
    <text evidence="7">The sequence shown here is derived from an EMBL/GenBank/DDBJ whole genome shotgun (WGS) entry which is preliminary data.</text>
</comment>
<evidence type="ECO:0000259" key="6">
    <source>
        <dbReference type="PROSITE" id="PS51352"/>
    </source>
</evidence>
<dbReference type="Proteomes" id="UP000281028">
    <property type="component" value="Unassembled WGS sequence"/>
</dbReference>
<name>A0A9Q5GST7_9BACT</name>
<organism evidence="7 8">
    <name type="scientific">Chitinophaga solisilvae</name>
    <dbReference type="NCBI Taxonomy" id="1233460"/>
    <lineage>
        <taxon>Bacteria</taxon>
        <taxon>Pseudomonadati</taxon>
        <taxon>Bacteroidota</taxon>
        <taxon>Chitinophagia</taxon>
        <taxon>Chitinophagales</taxon>
        <taxon>Chitinophagaceae</taxon>
        <taxon>Chitinophaga</taxon>
    </lineage>
</organism>
<dbReference type="InterPro" id="IPR013766">
    <property type="entry name" value="Thioredoxin_domain"/>
</dbReference>
<dbReference type="Pfam" id="PF00578">
    <property type="entry name" value="AhpC-TSA"/>
    <property type="match status" value="1"/>
</dbReference>
<reference evidence="7" key="1">
    <citation type="submission" date="2020-05" db="EMBL/GenBank/DDBJ databases">
        <title>Chitinophaga laudate sp. nov., isolated from a tropical peat swamp.</title>
        <authorList>
            <person name="Goh C.B.S."/>
            <person name="Lee M.S."/>
            <person name="Parimannan S."/>
            <person name="Pasbakhsh P."/>
            <person name="Yule C.M."/>
            <person name="Rajandas H."/>
            <person name="Loke S."/>
            <person name="Croft L."/>
            <person name="Tan J.B.L."/>
        </authorList>
    </citation>
    <scope>NUCLEOTIDE SEQUENCE</scope>
    <source>
        <strain evidence="7">Mgbs1</strain>
    </source>
</reference>